<dbReference type="Pfam" id="PF02115">
    <property type="entry name" value="Rho_GDI"/>
    <property type="match status" value="1"/>
</dbReference>
<dbReference type="InterPro" id="IPR024792">
    <property type="entry name" value="RhoGDI_dom_sf"/>
</dbReference>
<comment type="similarity">
    <text evidence="2">Belongs to the Rho GDI family.</text>
</comment>
<reference evidence="6" key="1">
    <citation type="submission" date="2024-07" db="EMBL/GenBank/DDBJ databases">
        <title>Two chromosome-level genome assemblies of Korean endemic species Abeliophyllum distichum and Forsythia ovata (Oleaceae).</title>
        <authorList>
            <person name="Jang H."/>
        </authorList>
    </citation>
    <scope>NUCLEOTIDE SEQUENCE [LARGE SCALE GENOMIC DNA]</scope>
</reference>
<keyword evidence="3" id="KW-0963">Cytoplasm</keyword>
<keyword evidence="6" id="KW-1185">Reference proteome</keyword>
<feature type="compositionally biased region" description="Polar residues" evidence="4">
    <location>
        <begin position="33"/>
        <end position="42"/>
    </location>
</feature>
<evidence type="ECO:0000313" key="5">
    <source>
        <dbReference type="EMBL" id="KAL2459802.1"/>
    </source>
</evidence>
<dbReference type="PANTHER" id="PTHR10980">
    <property type="entry name" value="RHO GDP-DISSOCIATION INHIBITOR"/>
    <property type="match status" value="1"/>
</dbReference>
<dbReference type="InterPro" id="IPR014756">
    <property type="entry name" value="Ig_E-set"/>
</dbReference>
<comment type="subcellular location">
    <subcellularLocation>
        <location evidence="1">Cytoplasm</location>
    </subcellularLocation>
</comment>
<comment type="caution">
    <text evidence="5">The sequence shown here is derived from an EMBL/GenBank/DDBJ whole genome shotgun (WGS) entry which is preliminary data.</text>
</comment>
<evidence type="ECO:0000313" key="6">
    <source>
        <dbReference type="Proteomes" id="UP001604277"/>
    </source>
</evidence>
<protein>
    <submittedName>
        <fullName evidence="5">Rho GDP-dissociation inhibitor 1</fullName>
    </submittedName>
</protein>
<dbReference type="Gene3D" id="2.70.50.30">
    <property type="entry name" value="Coagulation Factor XIII, subunit A, domain 1"/>
    <property type="match status" value="1"/>
</dbReference>
<evidence type="ECO:0000256" key="2">
    <source>
        <dbReference type="ARBA" id="ARBA00009758"/>
    </source>
</evidence>
<dbReference type="PANTHER" id="PTHR10980:SF61">
    <property type="entry name" value="OS01G0913600 PROTEIN"/>
    <property type="match status" value="1"/>
</dbReference>
<dbReference type="Proteomes" id="UP001604277">
    <property type="component" value="Unassembled WGS sequence"/>
</dbReference>
<accession>A0ABD1P7V0</accession>
<evidence type="ECO:0000256" key="3">
    <source>
        <dbReference type="ARBA" id="ARBA00022490"/>
    </source>
</evidence>
<gene>
    <name evidence="5" type="ORF">Fot_54546</name>
</gene>
<name>A0ABD1P7V0_9LAMI</name>
<dbReference type="GO" id="GO:0005737">
    <property type="term" value="C:cytoplasm"/>
    <property type="evidence" value="ECO:0007669"/>
    <property type="project" value="UniProtKB-SubCell"/>
</dbReference>
<organism evidence="5 6">
    <name type="scientific">Forsythia ovata</name>
    <dbReference type="NCBI Taxonomy" id="205694"/>
    <lineage>
        <taxon>Eukaryota</taxon>
        <taxon>Viridiplantae</taxon>
        <taxon>Streptophyta</taxon>
        <taxon>Embryophyta</taxon>
        <taxon>Tracheophyta</taxon>
        <taxon>Spermatophyta</taxon>
        <taxon>Magnoliopsida</taxon>
        <taxon>eudicotyledons</taxon>
        <taxon>Gunneridae</taxon>
        <taxon>Pentapetalae</taxon>
        <taxon>asterids</taxon>
        <taxon>lamiids</taxon>
        <taxon>Lamiales</taxon>
        <taxon>Oleaceae</taxon>
        <taxon>Forsythieae</taxon>
        <taxon>Forsythia</taxon>
    </lineage>
</organism>
<proteinExistence type="inferred from homology"/>
<dbReference type="InterPro" id="IPR000406">
    <property type="entry name" value="Rho_GDI"/>
</dbReference>
<feature type="compositionally biased region" description="Basic and acidic residues" evidence="4">
    <location>
        <begin position="23"/>
        <end position="32"/>
    </location>
</feature>
<evidence type="ECO:0000256" key="4">
    <source>
        <dbReference type="SAM" id="MobiDB-lite"/>
    </source>
</evidence>
<dbReference type="SUPFAM" id="SSF81296">
    <property type="entry name" value="E set domains"/>
    <property type="match status" value="1"/>
</dbReference>
<feature type="region of interest" description="Disordered" evidence="4">
    <location>
        <begin position="1"/>
        <end position="42"/>
    </location>
</feature>
<sequence length="255" mass="29508">MIVSPLTGKEEQKVDMNTMNEDVENRREKTKNQENNIVSSKQFKPYLGSQLSLKEQDEKSCSRKWRERLLGRAHSSSSIEDIVGADVRVLSLTIICPGRPEIVLSHPFVSTPKSSLFTLKEGTKYQLKFSFMVYNNVVSGLQYMNTLWKSGIRDQIGRKSHSQPSTVKTAEQLGRKTYFYPPSIQSLVSQIDKQRLQIDQFVTLQNDRLRLALEEQRKQQISYFLKKSQVLIQQKDEEIIKAVNKAMELEEFMKL</sequence>
<evidence type="ECO:0000256" key="1">
    <source>
        <dbReference type="ARBA" id="ARBA00004496"/>
    </source>
</evidence>
<dbReference type="EMBL" id="JBFOLJ010000021">
    <property type="protein sequence ID" value="KAL2459802.1"/>
    <property type="molecule type" value="Genomic_DNA"/>
</dbReference>
<dbReference type="AlphaFoldDB" id="A0ABD1P7V0"/>